<dbReference type="GO" id="GO:0005504">
    <property type="term" value="F:fatty acid binding"/>
    <property type="evidence" value="ECO:0007669"/>
    <property type="project" value="TreeGrafter"/>
</dbReference>
<dbReference type="Gene3D" id="1.20.140.10">
    <property type="entry name" value="Butyryl-CoA Dehydrogenase, subunit A, domain 3"/>
    <property type="match status" value="1"/>
</dbReference>
<dbReference type="PANTHER" id="PTHR10909">
    <property type="entry name" value="ELECTRON TRANSPORT OXIDOREDUCTASE"/>
    <property type="match status" value="1"/>
</dbReference>
<keyword evidence="1" id="KW-1133">Transmembrane helix</keyword>
<keyword evidence="1" id="KW-0812">Transmembrane</keyword>
<evidence type="ECO:0000256" key="1">
    <source>
        <dbReference type="SAM" id="Phobius"/>
    </source>
</evidence>
<keyword evidence="3" id="KW-1185">Reference proteome</keyword>
<name>A0A165KVP3_EXIGL</name>
<organism evidence="2 3">
    <name type="scientific">Exidia glandulosa HHB12029</name>
    <dbReference type="NCBI Taxonomy" id="1314781"/>
    <lineage>
        <taxon>Eukaryota</taxon>
        <taxon>Fungi</taxon>
        <taxon>Dikarya</taxon>
        <taxon>Basidiomycota</taxon>
        <taxon>Agaricomycotina</taxon>
        <taxon>Agaricomycetes</taxon>
        <taxon>Auriculariales</taxon>
        <taxon>Exidiaceae</taxon>
        <taxon>Exidia</taxon>
    </lineage>
</organism>
<dbReference type="Gene3D" id="2.40.110.10">
    <property type="entry name" value="Butyryl-CoA Dehydrogenase, subunit A, domain 2"/>
    <property type="match status" value="1"/>
</dbReference>
<reference evidence="2 3" key="1">
    <citation type="journal article" date="2016" name="Mol. Biol. Evol.">
        <title>Comparative Genomics of Early-Diverging Mushroom-Forming Fungi Provides Insights into the Origins of Lignocellulose Decay Capabilities.</title>
        <authorList>
            <person name="Nagy L.G."/>
            <person name="Riley R."/>
            <person name="Tritt A."/>
            <person name="Adam C."/>
            <person name="Daum C."/>
            <person name="Floudas D."/>
            <person name="Sun H."/>
            <person name="Yadav J.S."/>
            <person name="Pangilinan J."/>
            <person name="Larsson K.H."/>
            <person name="Matsuura K."/>
            <person name="Barry K."/>
            <person name="Labutti K."/>
            <person name="Kuo R."/>
            <person name="Ohm R.A."/>
            <person name="Bhattacharya S.S."/>
            <person name="Shirouzu T."/>
            <person name="Yoshinaga Y."/>
            <person name="Martin F.M."/>
            <person name="Grigoriev I.V."/>
            <person name="Hibbett D.S."/>
        </authorList>
    </citation>
    <scope>NUCLEOTIDE SEQUENCE [LARGE SCALE GENOMIC DNA]</scope>
    <source>
        <strain evidence="2 3">HHB12029</strain>
    </source>
</reference>
<dbReference type="InParanoid" id="A0A165KVP3"/>
<proteinExistence type="predicted"/>
<dbReference type="InterPro" id="IPR012258">
    <property type="entry name" value="Acyl-CoA_oxidase"/>
</dbReference>
<protein>
    <recommendedName>
        <fullName evidence="4">Acyl-CoA dehydrogenase NM domain-like protein</fullName>
    </recommendedName>
</protein>
<dbReference type="EMBL" id="KV425936">
    <property type="protein sequence ID" value="KZV96956.1"/>
    <property type="molecule type" value="Genomic_DNA"/>
</dbReference>
<dbReference type="GO" id="GO:0033540">
    <property type="term" value="P:fatty acid beta-oxidation using acyl-CoA oxidase"/>
    <property type="evidence" value="ECO:0007669"/>
    <property type="project" value="TreeGrafter"/>
</dbReference>
<dbReference type="InterPro" id="IPR009100">
    <property type="entry name" value="AcylCoA_DH/oxidase_NM_dom_sf"/>
</dbReference>
<accession>A0A165KVP3</accession>
<dbReference type="SUPFAM" id="SSF47203">
    <property type="entry name" value="Acyl-CoA dehydrogenase C-terminal domain-like"/>
    <property type="match status" value="1"/>
</dbReference>
<dbReference type="GO" id="GO:0005777">
    <property type="term" value="C:peroxisome"/>
    <property type="evidence" value="ECO:0007669"/>
    <property type="project" value="InterPro"/>
</dbReference>
<evidence type="ECO:0000313" key="2">
    <source>
        <dbReference type="EMBL" id="KZV96956.1"/>
    </source>
</evidence>
<dbReference type="AlphaFoldDB" id="A0A165KVP3"/>
<dbReference type="InterPro" id="IPR036250">
    <property type="entry name" value="AcylCo_DH-like_C"/>
</dbReference>
<dbReference type="Proteomes" id="UP000077266">
    <property type="component" value="Unassembled WGS sequence"/>
</dbReference>
<dbReference type="InterPro" id="IPR046373">
    <property type="entry name" value="Acyl-CoA_Oxase/DH_mid-dom_sf"/>
</dbReference>
<dbReference type="GO" id="GO:0055088">
    <property type="term" value="P:lipid homeostasis"/>
    <property type="evidence" value="ECO:0007669"/>
    <property type="project" value="TreeGrafter"/>
</dbReference>
<dbReference type="GO" id="GO:0071949">
    <property type="term" value="F:FAD binding"/>
    <property type="evidence" value="ECO:0007669"/>
    <property type="project" value="InterPro"/>
</dbReference>
<feature type="transmembrane region" description="Helical" evidence="1">
    <location>
        <begin position="251"/>
        <end position="276"/>
    </location>
</feature>
<keyword evidence="1" id="KW-0472">Membrane</keyword>
<dbReference type="GO" id="GO:0003997">
    <property type="term" value="F:acyl-CoA oxidase activity"/>
    <property type="evidence" value="ECO:0007669"/>
    <property type="project" value="InterPro"/>
</dbReference>
<dbReference type="STRING" id="1314781.A0A165KVP3"/>
<dbReference type="SUPFAM" id="SSF56645">
    <property type="entry name" value="Acyl-CoA dehydrogenase NM domain-like"/>
    <property type="match status" value="1"/>
</dbReference>
<sequence>MDRLGATTFTQHLTKTDLFQIKPDDAPIQERIELEYLRAQAIARAYKLTIDDILTMSDKFWALHMDNIIAVDAAPIALVTIQYNLAAGTLAPWAAKRPELRPVLQSIMDFECSAQFMVTEQAHGLDAIHCETTATMLPDGSFDFHTPHDGAAKYMPPSVPLSGINMPRVAIVIARLVVEGEDRGIRPFLVPLSDGKEMCKGVTSRQLPERAGAAPLGHSLTWFNHVRLHSSACLGSTDEPKSKKQAFQTSIWRVVVGSLSLGSLAVPMIGVSAYILARYSQRRTVYASDTGKLVPIISFRTQQIPILRALARTFVIQAFFQRKTSHAFAVFCDPKADPQVKMGVAAAAKCVMVPYIQDSCGELSWRIGAQGLSGYNQVIAMQMEMRGASIAEGDTLVLAIRLATELLLGRYELPAPHYPESLLARHEAGLIAEARKVLKSKLGAKHRSENFNRLFLPRCEAIVKAIGERFFYEAAVDAGVDPKIVDLYEISVLKHDPAWYAVHAGLGNWEVNEREDAAVTAAFPDLEKWLGLLHADDYAMAPIMTNERWWDFASTFLTFTGNASTEIVRSSPTARL</sequence>
<dbReference type="PANTHER" id="PTHR10909:SF382">
    <property type="entry name" value="ACYL-COENZYME A OXIDASE"/>
    <property type="match status" value="1"/>
</dbReference>
<evidence type="ECO:0000313" key="3">
    <source>
        <dbReference type="Proteomes" id="UP000077266"/>
    </source>
</evidence>
<gene>
    <name evidence="2" type="ORF">EXIGLDRAFT_732030</name>
</gene>
<evidence type="ECO:0008006" key="4">
    <source>
        <dbReference type="Google" id="ProtNLM"/>
    </source>
</evidence>
<dbReference type="OrthoDB" id="538336at2759"/>